<name>A0A5B6UAK4_9ROSI</name>
<dbReference type="InterPro" id="IPR039391">
    <property type="entry name" value="Phytocyanin-like"/>
</dbReference>
<dbReference type="Gene3D" id="2.60.40.420">
    <property type="entry name" value="Cupredoxins - blue copper proteins"/>
    <property type="match status" value="1"/>
</dbReference>
<dbReference type="PANTHER" id="PTHR33021">
    <property type="entry name" value="BLUE COPPER PROTEIN"/>
    <property type="match status" value="1"/>
</dbReference>
<accession>A0A5B6UAK4</accession>
<dbReference type="GO" id="GO:0005886">
    <property type="term" value="C:plasma membrane"/>
    <property type="evidence" value="ECO:0007669"/>
    <property type="project" value="TreeGrafter"/>
</dbReference>
<dbReference type="InterPro" id="IPR003245">
    <property type="entry name" value="Phytocyanin_dom"/>
</dbReference>
<gene>
    <name evidence="4" type="ORF">EPI10_017477</name>
</gene>
<keyword evidence="5" id="KW-1185">Reference proteome</keyword>
<evidence type="ECO:0000256" key="2">
    <source>
        <dbReference type="SAM" id="SignalP"/>
    </source>
</evidence>
<evidence type="ECO:0000313" key="4">
    <source>
        <dbReference type="EMBL" id="KAA3454348.1"/>
    </source>
</evidence>
<sequence length="206" mass="22106">MVMTKLILLCFLSIFCFALTSHAATYVVGDTSGWDISSDIDSWASSKTFHVGDVLYCTAKHTAMIIASSVKHPVFQYSSSHSVNEVRKESFETCSTTNILRKFSNGNTTVILSNSGVRYFVCGNKLHCLGGMKLKVDVDEKSTSVGAPQAQSEGAATLPQPSSKSNNPSTVIPTSAGYINGGFQSQLIAFICLTAAMLLEINVEKS</sequence>
<feature type="domain" description="Phytocyanin" evidence="3">
    <location>
        <begin position="24"/>
        <end position="140"/>
    </location>
</feature>
<evidence type="ECO:0000256" key="1">
    <source>
        <dbReference type="SAM" id="MobiDB-lite"/>
    </source>
</evidence>
<evidence type="ECO:0000313" key="5">
    <source>
        <dbReference type="Proteomes" id="UP000325315"/>
    </source>
</evidence>
<comment type="caution">
    <text evidence="4">The sequence shown here is derived from an EMBL/GenBank/DDBJ whole genome shotgun (WGS) entry which is preliminary data.</text>
</comment>
<feature type="region of interest" description="Disordered" evidence="1">
    <location>
        <begin position="145"/>
        <end position="169"/>
    </location>
</feature>
<evidence type="ECO:0000259" key="3">
    <source>
        <dbReference type="PROSITE" id="PS51485"/>
    </source>
</evidence>
<dbReference type="Proteomes" id="UP000325315">
    <property type="component" value="Unassembled WGS sequence"/>
</dbReference>
<reference evidence="5" key="1">
    <citation type="journal article" date="2019" name="Plant Biotechnol. J.">
        <title>Genome sequencing of the Australian wild diploid species Gossypium australe highlights disease resistance and delayed gland morphogenesis.</title>
        <authorList>
            <person name="Cai Y."/>
            <person name="Cai X."/>
            <person name="Wang Q."/>
            <person name="Wang P."/>
            <person name="Zhang Y."/>
            <person name="Cai C."/>
            <person name="Xu Y."/>
            <person name="Wang K."/>
            <person name="Zhou Z."/>
            <person name="Wang C."/>
            <person name="Geng S."/>
            <person name="Li B."/>
            <person name="Dong Q."/>
            <person name="Hou Y."/>
            <person name="Wang H."/>
            <person name="Ai P."/>
            <person name="Liu Z."/>
            <person name="Yi F."/>
            <person name="Sun M."/>
            <person name="An G."/>
            <person name="Cheng J."/>
            <person name="Zhang Y."/>
            <person name="Shi Q."/>
            <person name="Xie Y."/>
            <person name="Shi X."/>
            <person name="Chang Y."/>
            <person name="Huang F."/>
            <person name="Chen Y."/>
            <person name="Hong S."/>
            <person name="Mi L."/>
            <person name="Sun Q."/>
            <person name="Zhang L."/>
            <person name="Zhou B."/>
            <person name="Peng R."/>
            <person name="Zhang X."/>
            <person name="Liu F."/>
        </authorList>
    </citation>
    <scope>NUCLEOTIDE SEQUENCE [LARGE SCALE GENOMIC DNA]</scope>
    <source>
        <strain evidence="5">cv. PA1801</strain>
    </source>
</reference>
<dbReference type="OrthoDB" id="581242at2759"/>
<organism evidence="4 5">
    <name type="scientific">Gossypium australe</name>
    <dbReference type="NCBI Taxonomy" id="47621"/>
    <lineage>
        <taxon>Eukaryota</taxon>
        <taxon>Viridiplantae</taxon>
        <taxon>Streptophyta</taxon>
        <taxon>Embryophyta</taxon>
        <taxon>Tracheophyta</taxon>
        <taxon>Spermatophyta</taxon>
        <taxon>Magnoliopsida</taxon>
        <taxon>eudicotyledons</taxon>
        <taxon>Gunneridae</taxon>
        <taxon>Pentapetalae</taxon>
        <taxon>rosids</taxon>
        <taxon>malvids</taxon>
        <taxon>Malvales</taxon>
        <taxon>Malvaceae</taxon>
        <taxon>Malvoideae</taxon>
        <taxon>Gossypium</taxon>
    </lineage>
</organism>
<dbReference type="AlphaFoldDB" id="A0A5B6UAK4"/>
<dbReference type="PANTHER" id="PTHR33021:SF70">
    <property type="entry name" value="PHYTOCYANIN DOMAIN-CONTAINING PROTEIN"/>
    <property type="match status" value="1"/>
</dbReference>
<feature type="signal peptide" evidence="2">
    <location>
        <begin position="1"/>
        <end position="18"/>
    </location>
</feature>
<keyword evidence="2" id="KW-0732">Signal</keyword>
<dbReference type="EMBL" id="SMMG02000012">
    <property type="protein sequence ID" value="KAA3454348.1"/>
    <property type="molecule type" value="Genomic_DNA"/>
</dbReference>
<feature type="chain" id="PRO_5023066484" evidence="2">
    <location>
        <begin position="19"/>
        <end position="206"/>
    </location>
</feature>
<protein>
    <submittedName>
        <fullName evidence="4">Stellacyanin-like</fullName>
    </submittedName>
</protein>
<dbReference type="SUPFAM" id="SSF49503">
    <property type="entry name" value="Cupredoxins"/>
    <property type="match status" value="1"/>
</dbReference>
<dbReference type="PROSITE" id="PS51485">
    <property type="entry name" value="PHYTOCYANIN"/>
    <property type="match status" value="1"/>
</dbReference>
<dbReference type="InterPro" id="IPR008972">
    <property type="entry name" value="Cupredoxin"/>
</dbReference>
<dbReference type="Pfam" id="PF02298">
    <property type="entry name" value="Cu_bind_like"/>
    <property type="match status" value="1"/>
</dbReference>
<dbReference type="CDD" id="cd04216">
    <property type="entry name" value="Phytocyanin"/>
    <property type="match status" value="1"/>
</dbReference>
<proteinExistence type="predicted"/>
<dbReference type="GO" id="GO:0009055">
    <property type="term" value="F:electron transfer activity"/>
    <property type="evidence" value="ECO:0007669"/>
    <property type="project" value="InterPro"/>
</dbReference>